<dbReference type="GO" id="GO:0019068">
    <property type="term" value="P:virion assembly"/>
    <property type="evidence" value="ECO:0007669"/>
    <property type="project" value="InterPro"/>
</dbReference>
<dbReference type="Pfam" id="PF00077">
    <property type="entry name" value="RVP"/>
    <property type="match status" value="1"/>
</dbReference>
<dbReference type="AlphaFoldDB" id="A0A4W2HXU6"/>
<sequence length="785" mass="89041">MGANNSSLTPLNCILKNWDRFDPQGLKKTHLVFLCDTAWPRYPLEDGERWPVGGSLKYNTVLQLDRFCKEQGKWVEVAYVLPFFCLRNMPDLCPKGIDLGVKPSAPSCPLTLPPYLGLQTGIQTAHVEVQTTPISVRPQTTLVSVETQTIKVSDEMEDRRQRKEEKQVSPIYPWDHMRRTARETEEQPHKLLPLYETPTGRNNQSVRVNKPFSYQEIQRIKEDLGDYLEDPEKYIRAFKGVTLLYDLTWKDVMYILEQTLTPESKTRVLGKAVAYGDEWLGNESVGKRENEIAALPTGNQAVPTIEPDWDYNTAKGRWGQSHFVRCILEGLRQACSKPLNYGKLADIEQEEKEAPGKFLYRLREGLRRFTEIDPESEEGKVILKDRFLTQLAPDIHRKLLKQAYGPNQSLDTLLQLAQTVYYGREYEEKKERQKMTKEKAEAFAMAMKNVLKQPEKNAQRGPGEKGWACYCCGKEGHLKRDCPQASKPPPAPCSVCKGPHWKRDCPQRRRSPGSDSQDNQDLRCPGVPTQAPVLITPEEPRVLIVVGGQSVDFLLDTGATYSVLTEAPGPLSSRSASVMGLSGRAKRYYFSYSLSCNWDSVLFSHKFLIVPESPSPLLRRDILSKVHASVFMNMEPSLSLPLVEQNVNPRVWADGKSVGRAQNAILVVVKLKDPHVFPHKKQYPLKPEVKEGLKPIIENLKEQGLLIPCNSPCNTPILGIKKSNGKWRLVQDLRIINEAVVPLHPVVPNPYTLLSEIPERAKYFSVIDLKDAFYSVPLAEESQFR</sequence>
<dbReference type="Proteomes" id="UP000429181">
    <property type="component" value="Chromosome 25"/>
</dbReference>
<feature type="domain" description="Peptidase A2" evidence="8">
    <location>
        <begin position="551"/>
        <end position="622"/>
    </location>
</feature>
<dbReference type="InterPro" id="IPR003036">
    <property type="entry name" value="Gag_P30"/>
</dbReference>
<dbReference type="InterPro" id="IPR018061">
    <property type="entry name" value="Retropepsins"/>
</dbReference>
<dbReference type="Pfam" id="PF00078">
    <property type="entry name" value="RVT_1"/>
    <property type="match status" value="1"/>
</dbReference>
<dbReference type="InterPro" id="IPR050462">
    <property type="entry name" value="Retroviral_Gag-Pol_poly"/>
</dbReference>
<dbReference type="InterPro" id="IPR043128">
    <property type="entry name" value="Rev_trsase/Diguanyl_cyclase"/>
</dbReference>
<dbReference type="Ensembl" id="ENSBIXT00005023409.1">
    <property type="protein sequence ID" value="ENSBIXP00005036174.1"/>
    <property type="gene ID" value="ENSBIXG00005002865.1"/>
</dbReference>
<dbReference type="SUPFAM" id="SSF57756">
    <property type="entry name" value="Retrovirus zinc finger-like domains"/>
    <property type="match status" value="1"/>
</dbReference>
<dbReference type="InterPro" id="IPR001878">
    <property type="entry name" value="Znf_CCHC"/>
</dbReference>
<dbReference type="Gene3D" id="4.10.60.10">
    <property type="entry name" value="Zinc finger, CCHC-type"/>
    <property type="match status" value="1"/>
</dbReference>
<dbReference type="InterPro" id="IPR000477">
    <property type="entry name" value="RT_dom"/>
</dbReference>
<feature type="region of interest" description="Disordered" evidence="6">
    <location>
        <begin position="504"/>
        <end position="526"/>
    </location>
</feature>
<dbReference type="GO" id="GO:0003676">
    <property type="term" value="F:nucleic acid binding"/>
    <property type="evidence" value="ECO:0007669"/>
    <property type="project" value="InterPro"/>
</dbReference>
<evidence type="ECO:0000256" key="1">
    <source>
        <dbReference type="ARBA" id="ARBA00010879"/>
    </source>
</evidence>
<accession>A0A4W2HXU6</accession>
<dbReference type="GeneTree" id="ENSGT00940000163417"/>
<dbReference type="GO" id="GO:0008270">
    <property type="term" value="F:zinc ion binding"/>
    <property type="evidence" value="ECO:0007669"/>
    <property type="project" value="UniProtKB-KW"/>
</dbReference>
<evidence type="ECO:0000256" key="2">
    <source>
        <dbReference type="ARBA" id="ARBA00022771"/>
    </source>
</evidence>
<dbReference type="InterPro" id="IPR036875">
    <property type="entry name" value="Znf_CCHC_sf"/>
</dbReference>
<dbReference type="InterPro" id="IPR043502">
    <property type="entry name" value="DNA/RNA_pol_sf"/>
</dbReference>
<dbReference type="PROSITE" id="PS50175">
    <property type="entry name" value="ASP_PROT_RETROV"/>
    <property type="match status" value="1"/>
</dbReference>
<dbReference type="InterPro" id="IPR001995">
    <property type="entry name" value="Peptidase_A2_cat"/>
</dbReference>
<evidence type="ECO:0000256" key="5">
    <source>
        <dbReference type="PROSITE-ProRule" id="PRU00047"/>
    </source>
</evidence>
<dbReference type="SUPFAM" id="SSF56672">
    <property type="entry name" value="DNA/RNA polymerases"/>
    <property type="match status" value="1"/>
</dbReference>
<keyword evidence="4" id="KW-0862">Zinc</keyword>
<dbReference type="Gene3D" id="3.10.10.10">
    <property type="entry name" value="HIV Type 1 Reverse Transcriptase, subunit A, domain 1"/>
    <property type="match status" value="1"/>
</dbReference>
<keyword evidence="3" id="KW-0378">Hydrolase</keyword>
<dbReference type="SUPFAM" id="SSF47836">
    <property type="entry name" value="Retroviral matrix proteins"/>
    <property type="match status" value="1"/>
</dbReference>
<dbReference type="Gene3D" id="1.10.375.10">
    <property type="entry name" value="Human Immunodeficiency Virus Type 1 Capsid Protein"/>
    <property type="match status" value="1"/>
</dbReference>
<evidence type="ECO:0000256" key="6">
    <source>
        <dbReference type="SAM" id="MobiDB-lite"/>
    </source>
</evidence>
<organism evidence="9 10">
    <name type="scientific">Bos indicus x Bos taurus</name>
    <name type="common">Hybrid cattle</name>
    <dbReference type="NCBI Taxonomy" id="30522"/>
    <lineage>
        <taxon>Eukaryota</taxon>
        <taxon>Metazoa</taxon>
        <taxon>Chordata</taxon>
        <taxon>Craniata</taxon>
        <taxon>Vertebrata</taxon>
        <taxon>Euteleostomi</taxon>
        <taxon>Mammalia</taxon>
        <taxon>Eutheria</taxon>
        <taxon>Laurasiatheria</taxon>
        <taxon>Artiodactyla</taxon>
        <taxon>Ruminantia</taxon>
        <taxon>Pecora</taxon>
        <taxon>Bovidae</taxon>
        <taxon>Bovinae</taxon>
        <taxon>Bos</taxon>
    </lineage>
</organism>
<evidence type="ECO:0000256" key="3">
    <source>
        <dbReference type="ARBA" id="ARBA00022801"/>
    </source>
</evidence>
<evidence type="ECO:0000313" key="10">
    <source>
        <dbReference type="Proteomes" id="UP000429181"/>
    </source>
</evidence>
<evidence type="ECO:0008006" key="11">
    <source>
        <dbReference type="Google" id="ProtNLM"/>
    </source>
</evidence>
<dbReference type="InterPro" id="IPR001969">
    <property type="entry name" value="Aspartic_peptidase_AS"/>
</dbReference>
<reference evidence="9" key="2">
    <citation type="submission" date="2025-08" db="UniProtKB">
        <authorList>
            <consortium name="Ensembl"/>
        </authorList>
    </citation>
    <scope>IDENTIFICATION</scope>
</reference>
<evidence type="ECO:0000259" key="7">
    <source>
        <dbReference type="PROSITE" id="PS50158"/>
    </source>
</evidence>
<reference evidence="9 10" key="1">
    <citation type="submission" date="2018-11" db="EMBL/GenBank/DDBJ databases">
        <title>Haplotype-resolved cattle genomes.</title>
        <authorList>
            <person name="Low W.Y."/>
            <person name="Tearle R."/>
            <person name="Bickhart D.M."/>
            <person name="Rosen B.D."/>
            <person name="Koren S."/>
            <person name="Rhie A."/>
            <person name="Hiendleder S."/>
            <person name="Phillippy A.M."/>
            <person name="Smith T.P.L."/>
            <person name="Williams J.L."/>
        </authorList>
    </citation>
    <scope>NUCLEOTIDE SEQUENCE [LARGE SCALE GENOMIC DNA]</scope>
</reference>
<dbReference type="InterPro" id="IPR021109">
    <property type="entry name" value="Peptidase_aspartic_dom_sf"/>
</dbReference>
<dbReference type="Gene3D" id="1.10.150.180">
    <property type="entry name" value="Gamma-retroviral matrix domain"/>
    <property type="match status" value="1"/>
</dbReference>
<dbReference type="SUPFAM" id="SSF47943">
    <property type="entry name" value="Retrovirus capsid protein, N-terminal core domain"/>
    <property type="match status" value="1"/>
</dbReference>
<protein>
    <recommendedName>
        <fullName evidence="11">CCHC-type domain-containing protein</fullName>
    </recommendedName>
</protein>
<dbReference type="InterPro" id="IPR008919">
    <property type="entry name" value="Retrov_capsid_N"/>
</dbReference>
<dbReference type="PROSITE" id="PS50158">
    <property type="entry name" value="ZF_CCHC"/>
    <property type="match status" value="1"/>
</dbReference>
<dbReference type="GO" id="GO:0006508">
    <property type="term" value="P:proteolysis"/>
    <property type="evidence" value="ECO:0007669"/>
    <property type="project" value="InterPro"/>
</dbReference>
<evidence type="ECO:0000313" key="9">
    <source>
        <dbReference type="Ensembl" id="ENSBIXP00005036174.1"/>
    </source>
</evidence>
<evidence type="ECO:0000259" key="8">
    <source>
        <dbReference type="PROSITE" id="PS50175"/>
    </source>
</evidence>
<dbReference type="Gene3D" id="2.40.70.10">
    <property type="entry name" value="Acid Proteases"/>
    <property type="match status" value="1"/>
</dbReference>
<keyword evidence="2 5" id="KW-0863">Zinc-finger</keyword>
<dbReference type="SMART" id="SM00343">
    <property type="entry name" value="ZnF_C2HC"/>
    <property type="match status" value="2"/>
</dbReference>
<dbReference type="Gene3D" id="3.30.70.270">
    <property type="match status" value="1"/>
</dbReference>
<dbReference type="InterPro" id="IPR010999">
    <property type="entry name" value="Retrovr_matrix"/>
</dbReference>
<name>A0A4W2HXU6_BOBOX</name>
<keyword evidence="2 5" id="KW-0479">Metal-binding</keyword>
<dbReference type="Pfam" id="PF02093">
    <property type="entry name" value="Gag_p30"/>
    <property type="match status" value="1"/>
</dbReference>
<dbReference type="GO" id="GO:0004190">
    <property type="term" value="F:aspartic-type endopeptidase activity"/>
    <property type="evidence" value="ECO:0007669"/>
    <property type="project" value="InterPro"/>
</dbReference>
<proteinExistence type="inferred from homology"/>
<comment type="similarity">
    <text evidence="1">Belongs to the beta type-B retroviral polymerase family. HERV class-II K(HML-2) pol subfamily.</text>
</comment>
<dbReference type="Pfam" id="PF00098">
    <property type="entry name" value="zf-CCHC"/>
    <property type="match status" value="1"/>
</dbReference>
<dbReference type="InterPro" id="IPR036946">
    <property type="entry name" value="G_retro_matrix_sf"/>
</dbReference>
<evidence type="ECO:0000256" key="4">
    <source>
        <dbReference type="ARBA" id="ARBA00022833"/>
    </source>
</evidence>
<dbReference type="SUPFAM" id="SSF50630">
    <property type="entry name" value="Acid proteases"/>
    <property type="match status" value="1"/>
</dbReference>
<dbReference type="PANTHER" id="PTHR33166">
    <property type="entry name" value="GAG_P30 DOMAIN-CONTAINING PROTEIN"/>
    <property type="match status" value="1"/>
</dbReference>
<dbReference type="PROSITE" id="PS00141">
    <property type="entry name" value="ASP_PROTEASE"/>
    <property type="match status" value="1"/>
</dbReference>
<feature type="domain" description="CCHC-type" evidence="7">
    <location>
        <begin position="469"/>
        <end position="484"/>
    </location>
</feature>